<feature type="domain" description="C2H2-type" evidence="12">
    <location>
        <begin position="611"/>
        <end position="638"/>
    </location>
</feature>
<dbReference type="InterPro" id="IPR036236">
    <property type="entry name" value="Znf_C2H2_sf"/>
</dbReference>
<feature type="domain" description="C2H2-type" evidence="12">
    <location>
        <begin position="555"/>
        <end position="582"/>
    </location>
</feature>
<keyword evidence="7" id="KW-0238">DNA-binding</keyword>
<feature type="domain" description="C2H2-type" evidence="12">
    <location>
        <begin position="497"/>
        <end position="526"/>
    </location>
</feature>
<feature type="domain" description="C2H2-type" evidence="12">
    <location>
        <begin position="583"/>
        <end position="610"/>
    </location>
</feature>
<keyword evidence="9" id="KW-0539">Nucleus</keyword>
<dbReference type="Pfam" id="PF00096">
    <property type="entry name" value="zf-C2H2"/>
    <property type="match status" value="4"/>
</dbReference>
<keyword evidence="8" id="KW-0804">Transcription</keyword>
<accession>A0A812B1C0</accession>
<feature type="domain" description="C2H2-type" evidence="12">
    <location>
        <begin position="527"/>
        <end position="554"/>
    </location>
</feature>
<evidence type="ECO:0000256" key="11">
    <source>
        <dbReference type="SAM" id="MobiDB-lite"/>
    </source>
</evidence>
<dbReference type="FunFam" id="3.30.160.60:FF:000032">
    <property type="entry name" value="Krueppel-like factor 4"/>
    <property type="match status" value="1"/>
</dbReference>
<dbReference type="Pfam" id="PF13912">
    <property type="entry name" value="zf-C2H2_6"/>
    <property type="match status" value="1"/>
</dbReference>
<dbReference type="PROSITE" id="PS00028">
    <property type="entry name" value="ZINC_FINGER_C2H2_1"/>
    <property type="match status" value="5"/>
</dbReference>
<feature type="compositionally biased region" description="Polar residues" evidence="11">
    <location>
        <begin position="138"/>
        <end position="149"/>
    </location>
</feature>
<keyword evidence="14" id="KW-1185">Reference proteome</keyword>
<dbReference type="SUPFAM" id="SSF57667">
    <property type="entry name" value="beta-beta-alpha zinc fingers"/>
    <property type="match status" value="7"/>
</dbReference>
<evidence type="ECO:0000313" key="13">
    <source>
        <dbReference type="EMBL" id="CAE1166773.1"/>
    </source>
</evidence>
<evidence type="ECO:0000256" key="5">
    <source>
        <dbReference type="ARBA" id="ARBA00022833"/>
    </source>
</evidence>
<dbReference type="FunFam" id="3.30.160.60:FF:002452">
    <property type="entry name" value="zinc finger protein 142 isoform X4"/>
    <property type="match status" value="1"/>
</dbReference>
<evidence type="ECO:0000256" key="10">
    <source>
        <dbReference type="PROSITE-ProRule" id="PRU00042"/>
    </source>
</evidence>
<dbReference type="FunFam" id="3.30.160.60:FF:000130">
    <property type="entry name" value="Spalt-like transcription factor 4"/>
    <property type="match status" value="1"/>
</dbReference>
<gene>
    <name evidence="13" type="ORF">SPHA_9077</name>
</gene>
<organism evidence="13 14">
    <name type="scientific">Acanthosepion pharaonis</name>
    <name type="common">Pharaoh cuttlefish</name>
    <name type="synonym">Sepia pharaonis</name>
    <dbReference type="NCBI Taxonomy" id="158019"/>
    <lineage>
        <taxon>Eukaryota</taxon>
        <taxon>Metazoa</taxon>
        <taxon>Spiralia</taxon>
        <taxon>Lophotrochozoa</taxon>
        <taxon>Mollusca</taxon>
        <taxon>Cephalopoda</taxon>
        <taxon>Coleoidea</taxon>
        <taxon>Decapodiformes</taxon>
        <taxon>Sepiida</taxon>
        <taxon>Sepiina</taxon>
        <taxon>Sepiidae</taxon>
        <taxon>Acanthosepion</taxon>
    </lineage>
</organism>
<dbReference type="GO" id="GO:0008270">
    <property type="term" value="F:zinc ion binding"/>
    <property type="evidence" value="ECO:0007669"/>
    <property type="project" value="UniProtKB-KW"/>
</dbReference>
<dbReference type="FunFam" id="3.30.160.60:FF:000412">
    <property type="entry name" value="zinc finger protein 64 isoform X1"/>
    <property type="match status" value="1"/>
</dbReference>
<evidence type="ECO:0000256" key="6">
    <source>
        <dbReference type="ARBA" id="ARBA00023015"/>
    </source>
</evidence>
<comment type="caution">
    <text evidence="13">The sequence shown here is derived from an EMBL/GenBank/DDBJ whole genome shotgun (WGS) entry which is preliminary data.</text>
</comment>
<evidence type="ECO:0000256" key="4">
    <source>
        <dbReference type="ARBA" id="ARBA00022771"/>
    </source>
</evidence>
<dbReference type="GO" id="GO:0000981">
    <property type="term" value="F:DNA-binding transcription factor activity, RNA polymerase II-specific"/>
    <property type="evidence" value="ECO:0007669"/>
    <property type="project" value="TreeGrafter"/>
</dbReference>
<dbReference type="PANTHER" id="PTHR24394:SF44">
    <property type="entry name" value="ZINC FINGER PROTEIN 271-LIKE"/>
    <property type="match status" value="1"/>
</dbReference>
<feature type="compositionally biased region" description="Polar residues" evidence="11">
    <location>
        <begin position="851"/>
        <end position="864"/>
    </location>
</feature>
<feature type="region of interest" description="Disordered" evidence="11">
    <location>
        <begin position="392"/>
        <end position="461"/>
    </location>
</feature>
<protein>
    <recommendedName>
        <fullName evidence="12">C2H2-type domain-containing protein</fullName>
    </recommendedName>
</protein>
<feature type="region of interest" description="Disordered" evidence="11">
    <location>
        <begin position="110"/>
        <end position="149"/>
    </location>
</feature>
<feature type="compositionally biased region" description="Low complexity" evidence="11">
    <location>
        <begin position="865"/>
        <end position="876"/>
    </location>
</feature>
<reference evidence="13" key="1">
    <citation type="submission" date="2021-01" db="EMBL/GenBank/DDBJ databases">
        <authorList>
            <person name="Li R."/>
            <person name="Bekaert M."/>
        </authorList>
    </citation>
    <scope>NUCLEOTIDE SEQUENCE</scope>
    <source>
        <strain evidence="13">Farmed</strain>
    </source>
</reference>
<keyword evidence="4 10" id="KW-0863">Zinc-finger</keyword>
<evidence type="ECO:0000256" key="8">
    <source>
        <dbReference type="ARBA" id="ARBA00023163"/>
    </source>
</evidence>
<feature type="compositionally biased region" description="Low complexity" evidence="11">
    <location>
        <begin position="330"/>
        <end position="347"/>
    </location>
</feature>
<keyword evidence="2" id="KW-0479">Metal-binding</keyword>
<comment type="subcellular location">
    <subcellularLocation>
        <location evidence="1">Nucleus</location>
    </subcellularLocation>
</comment>
<name>A0A812B1C0_ACAPH</name>
<evidence type="ECO:0000313" key="14">
    <source>
        <dbReference type="Proteomes" id="UP000597762"/>
    </source>
</evidence>
<keyword evidence="6" id="KW-0805">Transcription regulation</keyword>
<dbReference type="EMBL" id="CAHIKZ030000291">
    <property type="protein sequence ID" value="CAE1166773.1"/>
    <property type="molecule type" value="Genomic_DNA"/>
</dbReference>
<evidence type="ECO:0000256" key="7">
    <source>
        <dbReference type="ARBA" id="ARBA00023125"/>
    </source>
</evidence>
<dbReference type="FunFam" id="3.30.160.60:FF:000255">
    <property type="entry name" value="Zinc finger and AT-hook domain containing"/>
    <property type="match status" value="1"/>
</dbReference>
<dbReference type="PROSITE" id="PS50157">
    <property type="entry name" value="ZINC_FINGER_C2H2_2"/>
    <property type="match status" value="9"/>
</dbReference>
<dbReference type="FunFam" id="3.30.160.60:FF:000065">
    <property type="entry name" value="B-cell CLL/lymphoma 6, member B"/>
    <property type="match status" value="1"/>
</dbReference>
<dbReference type="GO" id="GO:0005634">
    <property type="term" value="C:nucleus"/>
    <property type="evidence" value="ECO:0007669"/>
    <property type="project" value="UniProtKB-SubCell"/>
</dbReference>
<evidence type="ECO:0000256" key="1">
    <source>
        <dbReference type="ARBA" id="ARBA00004123"/>
    </source>
</evidence>
<dbReference type="SMART" id="SM00355">
    <property type="entry name" value="ZnF_C2H2"/>
    <property type="match status" value="11"/>
</dbReference>
<feature type="compositionally biased region" description="Pro residues" evidence="11">
    <location>
        <begin position="405"/>
        <end position="422"/>
    </location>
</feature>
<keyword evidence="5" id="KW-0862">Zinc</keyword>
<feature type="region of interest" description="Disordered" evidence="11">
    <location>
        <begin position="851"/>
        <end position="883"/>
    </location>
</feature>
<feature type="compositionally biased region" description="Polar residues" evidence="11">
    <location>
        <begin position="311"/>
        <end position="326"/>
    </location>
</feature>
<feature type="domain" description="C2H2-type" evidence="12">
    <location>
        <begin position="696"/>
        <end position="723"/>
    </location>
</feature>
<feature type="domain" description="C2H2-type" evidence="12">
    <location>
        <begin position="807"/>
        <end position="834"/>
    </location>
</feature>
<keyword evidence="3" id="KW-0677">Repeat</keyword>
<dbReference type="Gene3D" id="3.30.160.60">
    <property type="entry name" value="Classic Zinc Finger"/>
    <property type="match status" value="9"/>
</dbReference>
<dbReference type="PANTHER" id="PTHR24394">
    <property type="entry name" value="ZINC FINGER PROTEIN"/>
    <property type="match status" value="1"/>
</dbReference>
<sequence length="1346" mass="146935">MNKTDRDGNMPLPCSFMDIHICGACKTQFHNVELFIAHKQQSCPVLVEMRSVSFGQLATTSEGVVPTTSPIVTVPGSLPLTTITTNSVAAGIVASSLNTNTTTTTISNQTVSSNVQINGSHPGEEGESSDNLPHQLHLPTNASDVQTEPTNQLLSTKLELSFLEDFKNRNNFKDSFLISTASNCHSVIGHSRLQNAVRTMSQNILEADEVQNDVGQISHNQKPNHIPELTSRPSQTMTPEQLMHTLQLTNSNNPSAEQVLVKSVQQQADITATTAVAQQFFTDQIMTEPLDNLAAIASDTLQSGQQAQLTTNFPLPHSENQQSFSDEASSEIVSSTASSSSSSSISVMNGQSGNNHMDSFQLRMMTGTDTVPVQVPAGGYMAIVQEFDVSPPPNSMLTECETLPSSPPPPQPQEQQQPPPVPHQQQHQLSQASVIVSEDVSNNLDNDTGSNNPQNKNNQLRPSTNFVACTQASAKQTTITNASKLPLKNRQTPNKKFKCTFEVCEFQTAYLKDLERHTRTHTGERPFQCQVCRKSFNRSDKLKIHQRGHTGNKPYRCQICSYSSADSSSLKKHLRIHTNERPFKCQMCSYASRNSSQLIVHLRTHTGDSPFQCQLCDAKFKINSDLKRHVRTHTGEKPFKCDLCDYRCSIKANLKSHYRINHSTEHQLQCDVCGFTSSSRKTYKEHIKTHDTDRPIKCHMCAYQCSRKSALLNHLRTHSEERPFRCDFCTYTSKQSSNVKTHMKKKHSDKLRQKKKAVSRKGIEIADKVVVVNEEVNCPTLPAATPSSIDSINGGQVRIKPNCKKTYNCQQCDASFVRQDSLRSHVRQHRDIEKALQSTAMAVLQLQNPVGSLNQQNSSNDTPGTTNQTSSQHTQNASETTTEQCLAATVPAVSTSETVSKSVSNSAPLLSCTSSISSAPNPKTSKDNLAFQQSLLNMSNVNDTQISNQDHSLSSRLSPPKNILPSLNQPVSITTIPPNDISCSPQSAENIQNLISIAHNNPSIISMSRDPNDNKGIIISQNNIINSSVSNSLETHTINLPQQNLSQIGTQQEQITDSISQTPQCLPGNTISTPLSTMATTSQTNVSQVLPSSVTSPGVSASAQSVVNGFLLNNQPQQGTIVTPQFLPNSTALQLISNISLPFLRMPTTQLGTQTAQILPNQVLGQHQEPISIMSSPLNPTLSTHHQHQQNPPEIPIQLISQRSQQQNTIPINVQISQINIDAATTAIRNEILEQCTSGAMSASVQVILPPNLQPAAIPQVCTLASASTLDNTAAIPTSATGEILVQVSSCDQTSPSTSCLPLDQSNSSVTIPSAAASLTSLPANLIPYPLSWFIKDQNVFQHDIF</sequence>
<evidence type="ECO:0000259" key="12">
    <source>
        <dbReference type="PROSITE" id="PS50157"/>
    </source>
</evidence>
<evidence type="ECO:0000256" key="3">
    <source>
        <dbReference type="ARBA" id="ARBA00022737"/>
    </source>
</evidence>
<dbReference type="OrthoDB" id="654211at2759"/>
<feature type="region of interest" description="Disordered" evidence="11">
    <location>
        <begin position="311"/>
        <end position="354"/>
    </location>
</feature>
<feature type="domain" description="C2H2-type" evidence="12">
    <location>
        <begin position="668"/>
        <end position="695"/>
    </location>
</feature>
<feature type="compositionally biased region" description="Polar residues" evidence="11">
    <location>
        <begin position="439"/>
        <end position="461"/>
    </location>
</feature>
<evidence type="ECO:0000256" key="2">
    <source>
        <dbReference type="ARBA" id="ARBA00022723"/>
    </source>
</evidence>
<dbReference type="Proteomes" id="UP000597762">
    <property type="component" value="Unassembled WGS sequence"/>
</dbReference>
<evidence type="ECO:0000256" key="9">
    <source>
        <dbReference type="ARBA" id="ARBA00023242"/>
    </source>
</evidence>
<dbReference type="GO" id="GO:0003677">
    <property type="term" value="F:DNA binding"/>
    <property type="evidence" value="ECO:0007669"/>
    <property type="project" value="UniProtKB-KW"/>
</dbReference>
<feature type="domain" description="C2H2-type" evidence="12">
    <location>
        <begin position="639"/>
        <end position="667"/>
    </location>
</feature>
<proteinExistence type="predicted"/>
<dbReference type="InterPro" id="IPR013087">
    <property type="entry name" value="Znf_C2H2_type"/>
</dbReference>